<feature type="chain" id="PRO_5015585280" evidence="1">
    <location>
        <begin position="19"/>
        <end position="783"/>
    </location>
</feature>
<dbReference type="AlphaFoldDB" id="A0A2S1YLQ0"/>
<reference evidence="2 3" key="1">
    <citation type="submission" date="2018-05" db="EMBL/GenBank/DDBJ databases">
        <title>Genome sequencing of Flavobacterium sp. HYN0056.</title>
        <authorList>
            <person name="Yi H."/>
            <person name="Baek C."/>
        </authorList>
    </citation>
    <scope>NUCLEOTIDE SEQUENCE [LARGE SCALE GENOMIC DNA]</scope>
    <source>
        <strain evidence="2 3">HYN0056</strain>
    </source>
</reference>
<keyword evidence="1" id="KW-0732">Signal</keyword>
<evidence type="ECO:0000313" key="3">
    <source>
        <dbReference type="Proteomes" id="UP000245250"/>
    </source>
</evidence>
<gene>
    <name evidence="2" type="ORF">HYN56_12530</name>
</gene>
<feature type="signal peptide" evidence="1">
    <location>
        <begin position="1"/>
        <end position="18"/>
    </location>
</feature>
<name>A0A2S1YLQ0_9FLAO</name>
<dbReference type="Proteomes" id="UP000245250">
    <property type="component" value="Chromosome"/>
</dbReference>
<dbReference type="RefSeq" id="WP_109192484.1">
    <property type="nucleotide sequence ID" value="NZ_CP029255.1"/>
</dbReference>
<dbReference type="OrthoDB" id="639967at2"/>
<keyword evidence="3" id="KW-1185">Reference proteome</keyword>
<organism evidence="2 3">
    <name type="scientific">Flavobacterium crocinum</name>
    <dbReference type="NCBI Taxonomy" id="2183896"/>
    <lineage>
        <taxon>Bacteria</taxon>
        <taxon>Pseudomonadati</taxon>
        <taxon>Bacteroidota</taxon>
        <taxon>Flavobacteriia</taxon>
        <taxon>Flavobacteriales</taxon>
        <taxon>Flavobacteriaceae</taxon>
        <taxon>Flavobacterium</taxon>
    </lineage>
</organism>
<dbReference type="KEGG" id="fcr:HYN56_12530"/>
<evidence type="ECO:0000313" key="2">
    <source>
        <dbReference type="EMBL" id="AWK05009.1"/>
    </source>
</evidence>
<sequence>MKNFLGFILILVSSSIFACGFYPFGEEIRYSFFNPSNFNYYSYSEFNYSYNSFYPNTDGVYPQGSINENENLWMKYCRHKVSIEAIRSILYNFNEEEINEKSSNEMLLYFYKTKNLEAVNYLKFAKTCEPLNGMYGDPWEKKEGATMPKRKDLINKAVAISKKVKDKEIKLRYTFLALRLAYYNNDLEQIKSLYDTIFKQQKKKDILNYWSLYFRTFAETDKALANFYAAQVFVKAPDKRFMISQVFNSKISLEDVLKYAKNDEERANVYFLTGVKKSDQALFCLEKVYQYNPKFEGLSFLLLREINKIEDWVFTPYYSLFNPAVSKYDYWSDDANNSIKDVLNRVENDRVYAGKVLQFVSNVKLKKINDPILWKLGKSYLSFVAKNNQSCLNEIAVLEKEISKTDPLYNQIKIIKALALTANQEKGKAVILDAVKPILLENQKNRKFLFAIGRELEYKQNTLDAAFLYSKLNEVVTEPRDYSENNTAVWKTLKNKSNSYRDFYSDYFEYIDVIYSPEQVREIVEQIENKRENLDSFSEWKQSYLKKEISRLYDLIGTKYIRQNNLKLASEYFEKLDIDEVASYADCLWEKPNCKESDMFDANPFFVLKYTPEFIKQQKSFKLNKRSITEHLILYLNKASNPKEVNKDYYYFLAANAYYNMTQNGNSWMMRRYNWHHYVDDTPFEDEKEYFQGNLAQQYYLLALKHAKTDKFKALCLRMIGRCEKNKLQYQYPDDYDSKIENYDDFLLSKNKYYQDLKSKYADDYVDLMSDCSSFEEYFKARR</sequence>
<accession>A0A2S1YLQ0</accession>
<dbReference type="EMBL" id="CP029255">
    <property type="protein sequence ID" value="AWK05009.1"/>
    <property type="molecule type" value="Genomic_DNA"/>
</dbReference>
<proteinExistence type="predicted"/>
<dbReference type="PROSITE" id="PS51257">
    <property type="entry name" value="PROKAR_LIPOPROTEIN"/>
    <property type="match status" value="1"/>
</dbReference>
<evidence type="ECO:0000256" key="1">
    <source>
        <dbReference type="SAM" id="SignalP"/>
    </source>
</evidence>
<protein>
    <submittedName>
        <fullName evidence="2">Uncharacterized protein</fullName>
    </submittedName>
</protein>